<dbReference type="GO" id="GO:0003723">
    <property type="term" value="F:RNA binding"/>
    <property type="evidence" value="ECO:0007669"/>
    <property type="project" value="UniProtKB-KW"/>
</dbReference>
<evidence type="ECO:0000256" key="3">
    <source>
        <dbReference type="ARBA" id="ARBA00022884"/>
    </source>
</evidence>
<evidence type="ECO:0000256" key="1">
    <source>
        <dbReference type="ARBA" id="ARBA00004604"/>
    </source>
</evidence>
<dbReference type="GO" id="GO:0032545">
    <property type="term" value="C:CURI complex"/>
    <property type="evidence" value="ECO:0007669"/>
    <property type="project" value="TreeGrafter"/>
</dbReference>
<keyword evidence="3 5" id="KW-0694">RNA-binding</keyword>
<evidence type="ECO:0000259" key="9">
    <source>
        <dbReference type="Pfam" id="PF17405"/>
    </source>
</evidence>
<feature type="domain" description="Nrap protein" evidence="10">
    <location>
        <begin position="803"/>
        <end position="957"/>
    </location>
</feature>
<comment type="caution">
    <text evidence="12">The sequence shown here is derived from an EMBL/GenBank/DDBJ whole genome shotgun (WGS) entry which is preliminary data.</text>
</comment>
<keyword evidence="5" id="KW-0698">rRNA processing</keyword>
<feature type="domain" description="Nrap protein" evidence="11">
    <location>
        <begin position="959"/>
        <end position="1100"/>
    </location>
</feature>
<evidence type="ECO:0000313" key="13">
    <source>
        <dbReference type="Proteomes" id="UP001251528"/>
    </source>
</evidence>
<protein>
    <recommendedName>
        <fullName evidence="5">U3 small nucleolar RNA-associated protein 22</fullName>
    </recommendedName>
</protein>
<evidence type="ECO:0000259" key="6">
    <source>
        <dbReference type="Pfam" id="PF03813"/>
    </source>
</evidence>
<evidence type="ECO:0000259" key="7">
    <source>
        <dbReference type="Pfam" id="PF17403"/>
    </source>
</evidence>
<gene>
    <name evidence="12" type="primary">UTP22</name>
    <name evidence="12" type="ORF">QQS21_001837</name>
</gene>
<dbReference type="Pfam" id="PF17403">
    <property type="entry name" value="Nrap_D2"/>
    <property type="match status" value="1"/>
</dbReference>
<dbReference type="Proteomes" id="UP001251528">
    <property type="component" value="Unassembled WGS sequence"/>
</dbReference>
<feature type="domain" description="Nrap protein" evidence="6">
    <location>
        <begin position="141"/>
        <end position="291"/>
    </location>
</feature>
<name>A0AAJ0CW65_9HYPO</name>
<sequence>MESGSKRRKIIHGGSGLRHEGLIDFESRSTAQVSTASTFVLQTDELIKETKLDYGKTLKDVDAQLFRLKTVVDSIEPHAPLPIAEATSKFEKQHRIVVPYPDPQPSKDSPYIISYSKPSQCNVVGSYVSGTMTKSQSNLGIDMVAQMPSSLFQDKDYLGMRYFYRRAYFIAYVAAHVRKEMGDAVTSCFEYLHENPLLPVLMLRPLTNENANDSNEGSKRKSTKKQDYYIRLIPCAPDTLFPWSKLAPNANCTRLGNTSERGNPIATPFYNSTINAERTFIHYLRVLTLAKSECAAFSDACILGRIWLQQRGFGGAKSQGGFGHFEWAILIALLLQIGGRNGQPALSNSLSSLELFKAAIQFLSTTDLTKKPFAFGVTDVDIKSIRESGPVLFDPIRQLNILSKMSPWSADLLQLYAKSTSDLLADESADKFQPTFIMKADLTFQVFDAVLEIDKIDISKYSESADRSSPIWKFSWDVQRVLKKAFGNRAQLVHVHMSSRKPWCLSTASSIPSTKLLVGVIFDPAHMPRQMEYGPPAEEEKESAVFRQFWGDKAELRRFKDGSILECVEWSSKLPLQICEEIATYSLKRHLKVANKEITAYQDGFSSLIGLSHLDKEAFDSARRAFTTFENNIRNLEELPLQIRQLSPVSSSARYSSLEPPLVDFHRDAVEPMDVNLYFEASSKWPENLTAIQEAKVEFLLDFDRRLTSANEKITTYLGRENRDIGAENLAYLDVLYETGAAFRLRIYCDLEETLLQRRVQNKTLEHHSREQADDALAELNWRYTTLPLHTQTIATFCTRLQPLSHSIRLVKHWFCSHKLCGHISDELIELFVLHVFLQPYPWKMPSSPTTGFLRTLSFLSRWDWREEPLVVDSAETITIEEQSTMRRELEAWRQRDPLMNSLSMFVATSNDLSGIGYTRNGPSKLIASRMTRLAKAACKLMREQDLHLEPSSLFEPSLEDYDVLIHLSTKATKSILREAAMESGAKKRSQYKNLYDRTGKMPLPTRTHPSTVLLQELQRMYDDSLIFFSGRADEPVLAAIWSPKLQREQKFRAGLPYNFRRRVAVEENVDAKESDVVEVNRQAILLELARVGGDMIMKIEVGDD</sequence>
<evidence type="ECO:0000256" key="4">
    <source>
        <dbReference type="ARBA" id="ARBA00023242"/>
    </source>
</evidence>
<dbReference type="Pfam" id="PF17407">
    <property type="entry name" value="Nrap_D6"/>
    <property type="match status" value="1"/>
</dbReference>
<dbReference type="AlphaFoldDB" id="A0AAJ0CW65"/>
<keyword evidence="4 5" id="KW-0539">Nucleus</keyword>
<dbReference type="InterPro" id="IPR035371">
    <property type="entry name" value="Nrap_D6"/>
</dbReference>
<dbReference type="PANTHER" id="PTHR17972">
    <property type="entry name" value="NUCLEOLAR RNA-ASSOCIATED PROTEIN"/>
    <property type="match status" value="1"/>
</dbReference>
<dbReference type="Gene3D" id="1.10.1410.10">
    <property type="match status" value="1"/>
</dbReference>
<dbReference type="InterPro" id="IPR035367">
    <property type="entry name" value="Nrap_D2"/>
</dbReference>
<dbReference type="Pfam" id="PF03813">
    <property type="entry name" value="Nrap"/>
    <property type="match status" value="1"/>
</dbReference>
<dbReference type="InterPro" id="IPR035368">
    <property type="entry name" value="Nrap_D3"/>
</dbReference>
<feature type="domain" description="Nrap protein" evidence="8">
    <location>
        <begin position="445"/>
        <end position="592"/>
    </location>
</feature>
<dbReference type="Gene3D" id="3.30.70.3030">
    <property type="match status" value="1"/>
</dbReference>
<dbReference type="GO" id="GO:0006409">
    <property type="term" value="P:tRNA export from nucleus"/>
    <property type="evidence" value="ECO:0007669"/>
    <property type="project" value="TreeGrafter"/>
</dbReference>
<organism evidence="12 13">
    <name type="scientific">Conoideocrella luteorostrata</name>
    <dbReference type="NCBI Taxonomy" id="1105319"/>
    <lineage>
        <taxon>Eukaryota</taxon>
        <taxon>Fungi</taxon>
        <taxon>Dikarya</taxon>
        <taxon>Ascomycota</taxon>
        <taxon>Pezizomycotina</taxon>
        <taxon>Sordariomycetes</taxon>
        <taxon>Hypocreomycetidae</taxon>
        <taxon>Hypocreales</taxon>
        <taxon>Clavicipitaceae</taxon>
        <taxon>Conoideocrella</taxon>
    </lineage>
</organism>
<evidence type="ECO:0000259" key="10">
    <source>
        <dbReference type="Pfam" id="PF17406"/>
    </source>
</evidence>
<dbReference type="Pfam" id="PF17404">
    <property type="entry name" value="Nrap_D3"/>
    <property type="match status" value="1"/>
</dbReference>
<evidence type="ECO:0000259" key="8">
    <source>
        <dbReference type="Pfam" id="PF17404"/>
    </source>
</evidence>
<keyword evidence="5" id="KW-0687">Ribonucleoprotein</keyword>
<evidence type="ECO:0000259" key="11">
    <source>
        <dbReference type="Pfam" id="PF17407"/>
    </source>
</evidence>
<dbReference type="InterPro" id="IPR035082">
    <property type="entry name" value="Nrap_D1"/>
</dbReference>
<dbReference type="EMBL" id="JASWJB010000020">
    <property type="protein sequence ID" value="KAK2612107.1"/>
    <property type="molecule type" value="Genomic_DNA"/>
</dbReference>
<dbReference type="GO" id="GO:0034456">
    <property type="term" value="C:UTP-C complex"/>
    <property type="evidence" value="ECO:0007669"/>
    <property type="project" value="TreeGrafter"/>
</dbReference>
<dbReference type="GO" id="GO:0006364">
    <property type="term" value="P:rRNA processing"/>
    <property type="evidence" value="ECO:0007669"/>
    <property type="project" value="UniProtKB-KW"/>
</dbReference>
<feature type="domain" description="Nrap protein" evidence="9">
    <location>
        <begin position="613"/>
        <end position="799"/>
    </location>
</feature>
<comment type="similarity">
    <text evidence="2 5">Belongs to the NRAP family.</text>
</comment>
<comment type="subcellular location">
    <subcellularLocation>
        <location evidence="1 5">Nucleus</location>
        <location evidence="1 5">Nucleolus</location>
    </subcellularLocation>
</comment>
<evidence type="ECO:0000313" key="12">
    <source>
        <dbReference type="EMBL" id="KAK2612107.1"/>
    </source>
</evidence>
<evidence type="ECO:0000256" key="2">
    <source>
        <dbReference type="ARBA" id="ARBA00006674"/>
    </source>
</evidence>
<evidence type="ECO:0000256" key="5">
    <source>
        <dbReference type="RuleBase" id="RU364032"/>
    </source>
</evidence>
<keyword evidence="13" id="KW-1185">Reference proteome</keyword>
<dbReference type="Pfam" id="PF17405">
    <property type="entry name" value="Nrap_D4"/>
    <property type="match status" value="1"/>
</dbReference>
<dbReference type="PANTHER" id="PTHR17972:SF0">
    <property type="entry name" value="NUCLEOLAR PROTEIN 6"/>
    <property type="match status" value="1"/>
</dbReference>
<dbReference type="InterPro" id="IPR005554">
    <property type="entry name" value="NOL6/Upt22"/>
</dbReference>
<dbReference type="Pfam" id="PF17406">
    <property type="entry name" value="Nrap_D5"/>
    <property type="match status" value="1"/>
</dbReference>
<dbReference type="GO" id="GO:0032040">
    <property type="term" value="C:small-subunit processome"/>
    <property type="evidence" value="ECO:0007669"/>
    <property type="project" value="TreeGrafter"/>
</dbReference>
<proteinExistence type="inferred from homology"/>
<keyword evidence="5" id="KW-0690">Ribosome biogenesis</keyword>
<dbReference type="InterPro" id="IPR035370">
    <property type="entry name" value="Nrap_D5"/>
</dbReference>
<accession>A0AAJ0CW65</accession>
<reference evidence="12" key="1">
    <citation type="submission" date="2023-06" db="EMBL/GenBank/DDBJ databases">
        <title>Conoideocrella luteorostrata (Hypocreales: Clavicipitaceae), a potential biocontrol fungus for elongate hemlock scale in United States Christmas tree production areas.</title>
        <authorList>
            <person name="Barrett H."/>
            <person name="Lovett B."/>
            <person name="Macias A.M."/>
            <person name="Stajich J.E."/>
            <person name="Kasson M.T."/>
        </authorList>
    </citation>
    <scope>NUCLEOTIDE SEQUENCE</scope>
    <source>
        <strain evidence="12">ARSEF 14590</strain>
    </source>
</reference>
<feature type="domain" description="Nrap protein" evidence="7">
    <location>
        <begin position="296"/>
        <end position="439"/>
    </location>
</feature>
<dbReference type="InterPro" id="IPR035369">
    <property type="entry name" value="Nrap_D4"/>
</dbReference>